<organism evidence="3 4">
    <name type="scientific">Encephalitozoon romaleae (strain SJ-2008)</name>
    <name type="common">Microsporidian parasite</name>
    <dbReference type="NCBI Taxonomy" id="1178016"/>
    <lineage>
        <taxon>Eukaryota</taxon>
        <taxon>Fungi</taxon>
        <taxon>Fungi incertae sedis</taxon>
        <taxon>Microsporidia</taxon>
        <taxon>Unikaryonidae</taxon>
        <taxon>Encephalitozoon</taxon>
    </lineage>
</organism>
<sequence length="240" mass="28166">MDRTDEFVKIIQTTLIPQQGKPLLSSPYIEAFEIDTMIERTLSEISRMLDKERVYESFTLQSKIDRASELVGKMRDVARLEMRCRNDQEAASYANLEGMIKNRVSRYSIKLKEFINKRNERRQAISERRKEFDSECSLEHQDTVLMEREVVTERIKERQKISMQISEIGQIMEEISMHVSLQEESFRRIDDLMATSDSLISGSLDLMKKTWANVSGTRPAIIKFIAFWVVLALAFWLLRR</sequence>
<keyword evidence="1" id="KW-1133">Transmembrane helix</keyword>
<name>I7AED1_ENCRO</name>
<dbReference type="PROSITE" id="PS50192">
    <property type="entry name" value="T_SNARE"/>
    <property type="match status" value="1"/>
</dbReference>
<evidence type="ECO:0000313" key="4">
    <source>
        <dbReference type="Proteomes" id="UP000010094"/>
    </source>
</evidence>
<dbReference type="GeneID" id="20521315"/>
<dbReference type="RefSeq" id="XP_009264512.1">
    <property type="nucleotide sequence ID" value="XM_009266237.1"/>
</dbReference>
<accession>I7AED1</accession>
<dbReference type="SUPFAM" id="SSF58038">
    <property type="entry name" value="SNARE fusion complex"/>
    <property type="match status" value="1"/>
</dbReference>
<feature type="domain" description="T-SNARE coiled-coil homology" evidence="2">
    <location>
        <begin position="148"/>
        <end position="210"/>
    </location>
</feature>
<dbReference type="Gene3D" id="1.20.5.110">
    <property type="match status" value="1"/>
</dbReference>
<keyword evidence="1" id="KW-0472">Membrane</keyword>
<feature type="transmembrane region" description="Helical" evidence="1">
    <location>
        <begin position="220"/>
        <end position="238"/>
    </location>
</feature>
<proteinExistence type="predicted"/>
<dbReference type="VEuPathDB" id="MicrosporidiaDB:EROM_050830"/>
<keyword evidence="1" id="KW-0812">Transmembrane</keyword>
<dbReference type="EMBL" id="CP003522">
    <property type="protein sequence ID" value="AFN83015.1"/>
    <property type="molecule type" value="Genomic_DNA"/>
</dbReference>
<dbReference type="OrthoDB" id="421009at2759"/>
<dbReference type="HOGENOM" id="CLU_090728_0_0_1"/>
<reference evidence="3 4" key="1">
    <citation type="journal article" date="2012" name="Proc. Natl. Acad. Sci. U.S.A.">
        <title>Gain and loss of multiple functionally related, horizontally transferred genes in the reduced genomes of two microsporidian parasites.</title>
        <authorList>
            <person name="Pombert J.-F."/>
            <person name="Selman M."/>
            <person name="Burki F."/>
            <person name="Bardell F.T."/>
            <person name="Farinelli L."/>
            <person name="Solter L.F."/>
            <person name="Whitman D.W."/>
            <person name="Weiss L.M."/>
            <person name="Corradi N."/>
            <person name="Keeling P.J."/>
        </authorList>
    </citation>
    <scope>NUCLEOTIDE SEQUENCE [LARGE SCALE GENOMIC DNA]</scope>
    <source>
        <strain evidence="3 4">SJ-2008</strain>
    </source>
</reference>
<protein>
    <submittedName>
        <fullName evidence="3">Syntaxin-like protein</fullName>
    </submittedName>
</protein>
<dbReference type="InterPro" id="IPR000727">
    <property type="entry name" value="T_SNARE_dom"/>
</dbReference>
<evidence type="ECO:0000259" key="2">
    <source>
        <dbReference type="PROSITE" id="PS50192"/>
    </source>
</evidence>
<evidence type="ECO:0000256" key="1">
    <source>
        <dbReference type="SAM" id="Phobius"/>
    </source>
</evidence>
<gene>
    <name evidence="3" type="ordered locus">EROM_050830</name>
</gene>
<dbReference type="Proteomes" id="UP000010094">
    <property type="component" value="Chromosome V"/>
</dbReference>
<dbReference type="AlphaFoldDB" id="I7AED1"/>
<dbReference type="KEGG" id="ero:EROM_050830"/>
<evidence type="ECO:0000313" key="3">
    <source>
        <dbReference type="EMBL" id="AFN83015.1"/>
    </source>
</evidence>
<keyword evidence="4" id="KW-1185">Reference proteome</keyword>